<reference evidence="2" key="1">
    <citation type="submission" date="2022-11" db="EMBL/GenBank/DDBJ databases">
        <authorList>
            <person name="Petersen C."/>
        </authorList>
    </citation>
    <scope>NUCLEOTIDE SEQUENCE</scope>
    <source>
        <strain evidence="2">IBT 16849</strain>
    </source>
</reference>
<evidence type="ECO:0000313" key="2">
    <source>
        <dbReference type="EMBL" id="KAJ5188619.1"/>
    </source>
</evidence>
<evidence type="ECO:0000259" key="1">
    <source>
        <dbReference type="PROSITE" id="PS51677"/>
    </source>
</evidence>
<reference evidence="2" key="2">
    <citation type="journal article" date="2023" name="IMA Fungus">
        <title>Comparative genomic study of the Penicillium genus elucidates a diverse pangenome and 15 lateral gene transfer events.</title>
        <authorList>
            <person name="Petersen C."/>
            <person name="Sorensen T."/>
            <person name="Nielsen M.R."/>
            <person name="Sondergaard T.E."/>
            <person name="Sorensen J.L."/>
            <person name="Fitzpatrick D.A."/>
            <person name="Frisvad J.C."/>
            <person name="Nielsen K.L."/>
        </authorList>
    </citation>
    <scope>NUCLEOTIDE SEQUENCE</scope>
    <source>
        <strain evidence="2">IBT 16849</strain>
    </source>
</reference>
<dbReference type="GO" id="GO:0005975">
    <property type="term" value="P:carbohydrate metabolic process"/>
    <property type="evidence" value="ECO:0007669"/>
    <property type="project" value="InterPro"/>
</dbReference>
<sequence length="93" mass="10378">MAVVWGDVWSRQIATKSEGQNATYGRINTNATDTTQLNISNLPVRVIITYSTIPGTITLTFVADPYIYTPKILDTLTEHGVIVTFFLNSIREE</sequence>
<dbReference type="SUPFAM" id="SSF88713">
    <property type="entry name" value="Glycoside hydrolase/deacetylase"/>
    <property type="match status" value="1"/>
</dbReference>
<organism evidence="2 3">
    <name type="scientific">Penicillium cf. griseofulvum</name>
    <dbReference type="NCBI Taxonomy" id="2972120"/>
    <lineage>
        <taxon>Eukaryota</taxon>
        <taxon>Fungi</taxon>
        <taxon>Dikarya</taxon>
        <taxon>Ascomycota</taxon>
        <taxon>Pezizomycotina</taxon>
        <taxon>Eurotiomycetes</taxon>
        <taxon>Eurotiomycetidae</taxon>
        <taxon>Eurotiales</taxon>
        <taxon>Aspergillaceae</taxon>
        <taxon>Penicillium</taxon>
    </lineage>
</organism>
<dbReference type="GO" id="GO:0016810">
    <property type="term" value="F:hydrolase activity, acting on carbon-nitrogen (but not peptide) bonds"/>
    <property type="evidence" value="ECO:0007669"/>
    <property type="project" value="InterPro"/>
</dbReference>
<feature type="domain" description="NodB homology" evidence="1">
    <location>
        <begin position="55"/>
        <end position="93"/>
    </location>
</feature>
<evidence type="ECO:0000313" key="3">
    <source>
        <dbReference type="Proteomes" id="UP001150879"/>
    </source>
</evidence>
<dbReference type="EMBL" id="JAPQKP010000005">
    <property type="protein sequence ID" value="KAJ5188619.1"/>
    <property type="molecule type" value="Genomic_DNA"/>
</dbReference>
<comment type="caution">
    <text evidence="2">The sequence shown here is derived from an EMBL/GenBank/DDBJ whole genome shotgun (WGS) entry which is preliminary data.</text>
</comment>
<accession>A0A9W9M4M7</accession>
<gene>
    <name evidence="2" type="ORF">N7472_007633</name>
</gene>
<dbReference type="Gene3D" id="3.20.20.370">
    <property type="entry name" value="Glycoside hydrolase/deacetylase"/>
    <property type="match status" value="1"/>
</dbReference>
<dbReference type="Proteomes" id="UP001150879">
    <property type="component" value="Unassembled WGS sequence"/>
</dbReference>
<dbReference type="AlphaFoldDB" id="A0A9W9M4M7"/>
<dbReference type="OrthoDB" id="2125469at2759"/>
<name>A0A9W9M4M7_9EURO</name>
<dbReference type="InterPro" id="IPR002509">
    <property type="entry name" value="NODB_dom"/>
</dbReference>
<keyword evidence="2" id="KW-0378">Hydrolase</keyword>
<protein>
    <submittedName>
        <fullName evidence="2">Glycoside hydrolase/deacetylase beta/alpha-barrel</fullName>
    </submittedName>
</protein>
<dbReference type="PROSITE" id="PS51677">
    <property type="entry name" value="NODB"/>
    <property type="match status" value="1"/>
</dbReference>
<proteinExistence type="predicted"/>
<dbReference type="InterPro" id="IPR011330">
    <property type="entry name" value="Glyco_hydro/deAcase_b/a-brl"/>
</dbReference>
<keyword evidence="3" id="KW-1185">Reference proteome</keyword>